<dbReference type="Pfam" id="PF03466">
    <property type="entry name" value="LysR_substrate"/>
    <property type="match status" value="1"/>
</dbReference>
<keyword evidence="4" id="KW-0804">Transcription</keyword>
<dbReference type="InterPro" id="IPR036388">
    <property type="entry name" value="WH-like_DNA-bd_sf"/>
</dbReference>
<comment type="caution">
    <text evidence="6">The sequence shown here is derived from an EMBL/GenBank/DDBJ whole genome shotgun (WGS) entry which is preliminary data.</text>
</comment>
<dbReference type="Proteomes" id="UP000660885">
    <property type="component" value="Unassembled WGS sequence"/>
</dbReference>
<dbReference type="SUPFAM" id="SSF53850">
    <property type="entry name" value="Periplasmic binding protein-like II"/>
    <property type="match status" value="1"/>
</dbReference>
<keyword evidence="2" id="KW-0805">Transcription regulation</keyword>
<gene>
    <name evidence="6" type="ORF">JMJ56_11135</name>
</gene>
<evidence type="ECO:0000256" key="4">
    <source>
        <dbReference type="ARBA" id="ARBA00023163"/>
    </source>
</evidence>
<dbReference type="RefSeq" id="WP_202831674.1">
    <property type="nucleotide sequence ID" value="NZ_JAETWB010000003.1"/>
</dbReference>
<dbReference type="PANTHER" id="PTHR30537:SF74">
    <property type="entry name" value="HTH-TYPE TRANSCRIPTIONAL REGULATOR TRPI"/>
    <property type="match status" value="1"/>
</dbReference>
<dbReference type="InterPro" id="IPR058163">
    <property type="entry name" value="LysR-type_TF_proteobact-type"/>
</dbReference>
<evidence type="ECO:0000313" key="7">
    <source>
        <dbReference type="Proteomes" id="UP000660885"/>
    </source>
</evidence>
<protein>
    <submittedName>
        <fullName evidence="6">LysR family transcriptional regulator</fullName>
    </submittedName>
</protein>
<proteinExistence type="inferred from homology"/>
<comment type="similarity">
    <text evidence="1">Belongs to the LysR transcriptional regulatory family.</text>
</comment>
<evidence type="ECO:0000259" key="5">
    <source>
        <dbReference type="PROSITE" id="PS50931"/>
    </source>
</evidence>
<reference evidence="6 7" key="1">
    <citation type="submission" date="2021-01" db="EMBL/GenBank/DDBJ databases">
        <title>Belnapia mucosa sp. nov. and Belnapia arida sp. nov., isolated from the Tabernas Desert (Almeria, Spain).</title>
        <authorList>
            <person name="Molina-Menor E."/>
            <person name="Vidal-Verdu A."/>
            <person name="Calonge A."/>
            <person name="Satari L."/>
            <person name="Pereto J."/>
            <person name="Porcar M."/>
        </authorList>
    </citation>
    <scope>NUCLEOTIDE SEQUENCE [LARGE SCALE GENOMIC DNA]</scope>
    <source>
        <strain evidence="6 7">T18</strain>
    </source>
</reference>
<keyword evidence="3" id="KW-0238">DNA-binding</keyword>
<evidence type="ECO:0000256" key="2">
    <source>
        <dbReference type="ARBA" id="ARBA00023015"/>
    </source>
</evidence>
<organism evidence="6 7">
    <name type="scientific">Belnapia arida</name>
    <dbReference type="NCBI Taxonomy" id="2804533"/>
    <lineage>
        <taxon>Bacteria</taxon>
        <taxon>Pseudomonadati</taxon>
        <taxon>Pseudomonadota</taxon>
        <taxon>Alphaproteobacteria</taxon>
        <taxon>Acetobacterales</taxon>
        <taxon>Roseomonadaceae</taxon>
        <taxon>Belnapia</taxon>
    </lineage>
</organism>
<dbReference type="Gene3D" id="3.40.190.10">
    <property type="entry name" value="Periplasmic binding protein-like II"/>
    <property type="match status" value="2"/>
</dbReference>
<dbReference type="InterPro" id="IPR000847">
    <property type="entry name" value="LysR_HTH_N"/>
</dbReference>
<feature type="domain" description="HTH lysR-type" evidence="5">
    <location>
        <begin position="4"/>
        <end position="61"/>
    </location>
</feature>
<dbReference type="Gene3D" id="1.10.10.10">
    <property type="entry name" value="Winged helix-like DNA-binding domain superfamily/Winged helix DNA-binding domain"/>
    <property type="match status" value="1"/>
</dbReference>
<dbReference type="CDD" id="cd08432">
    <property type="entry name" value="PBP2_GcdR_TrpI_HvrB_AmpR_like"/>
    <property type="match status" value="1"/>
</dbReference>
<dbReference type="InterPro" id="IPR036390">
    <property type="entry name" value="WH_DNA-bd_sf"/>
</dbReference>
<dbReference type="PANTHER" id="PTHR30537">
    <property type="entry name" value="HTH-TYPE TRANSCRIPTIONAL REGULATOR"/>
    <property type="match status" value="1"/>
</dbReference>
<dbReference type="SUPFAM" id="SSF46785">
    <property type="entry name" value="Winged helix' DNA-binding domain"/>
    <property type="match status" value="1"/>
</dbReference>
<dbReference type="EMBL" id="JAETWB010000003">
    <property type="protein sequence ID" value="MBL6078561.1"/>
    <property type="molecule type" value="Genomic_DNA"/>
</dbReference>
<dbReference type="InterPro" id="IPR005119">
    <property type="entry name" value="LysR_subst-bd"/>
</dbReference>
<evidence type="ECO:0000313" key="6">
    <source>
        <dbReference type="EMBL" id="MBL6078561.1"/>
    </source>
</evidence>
<dbReference type="PROSITE" id="PS50931">
    <property type="entry name" value="HTH_LYSR"/>
    <property type="match status" value="1"/>
</dbReference>
<name>A0ABS1U1K4_9PROT</name>
<accession>A0ABS1U1K4</accession>
<evidence type="ECO:0000256" key="1">
    <source>
        <dbReference type="ARBA" id="ARBA00009437"/>
    </source>
</evidence>
<keyword evidence="7" id="KW-1185">Reference proteome</keyword>
<dbReference type="Pfam" id="PF00126">
    <property type="entry name" value="HTH_1"/>
    <property type="match status" value="1"/>
</dbReference>
<sequence>MRRLPLGAMEAFVAVARCGSLAEAAPGMGLTVPALSRRIRQIEAHLGLPLFRRLPRGLALTEAGTAYHAALAPAWEALQQVTEAARHQGRRQAIRISVMPSFAVHWLLPRLAGFQARHGGVEVEIETSAELADLRARPELDCAIRLGCGPWPGLASEPFLPVHGVPVASPGFPADLCQPRDLLQCALIGSHHQAEFWQEWFAAAGIAAVPAGCRSFDNLQLVYEAAAAGMGIALGLDGVVQPYLASGRLRPLLPAPLRMARQFHLVRRPGRGPRDRSIALLRDWLVEEAAAFAASAGLARGASLGAAN</sequence>
<evidence type="ECO:0000256" key="3">
    <source>
        <dbReference type="ARBA" id="ARBA00023125"/>
    </source>
</evidence>